<accession>A0A8H5ZVZ2</accession>
<dbReference type="Proteomes" id="UP000541154">
    <property type="component" value="Unassembled WGS sequence"/>
</dbReference>
<evidence type="ECO:0000256" key="1">
    <source>
        <dbReference type="SAM" id="SignalP"/>
    </source>
</evidence>
<protein>
    <submittedName>
        <fullName evidence="2">Uncharacterized protein</fullName>
    </submittedName>
</protein>
<comment type="caution">
    <text evidence="2">The sequence shown here is derived from an EMBL/GenBank/DDBJ whole genome shotgun (WGS) entry which is preliminary data.</text>
</comment>
<sequence length="119" mass="13265">MRAVLIASLLPLAFAREPHYMQRLKNECGVTFRGPFVDQRSITSLESAACVLGWHDRTILVNEGDVDGLRGVDDILLKKIQKSLACVAINSYVASSPSSWIGEAKKLWLLPRDDDKVRL</sequence>
<reference evidence="2 3" key="1">
    <citation type="submission" date="2019-04" db="EMBL/GenBank/DDBJ databases">
        <title>Aspergillus burnettii sp. nov., novel species from soil in southeast Queensland.</title>
        <authorList>
            <person name="Gilchrist C.L.M."/>
            <person name="Pitt J.I."/>
            <person name="Lange L."/>
            <person name="Lacey H.J."/>
            <person name="Vuong D."/>
            <person name="Midgley D.J."/>
            <person name="Greenfield P."/>
            <person name="Bradbury M."/>
            <person name="Lacey E."/>
            <person name="Busk P.K."/>
            <person name="Pilgaard B."/>
            <person name="Chooi Y.H."/>
            <person name="Piggott A.M."/>
        </authorList>
    </citation>
    <scope>NUCLEOTIDE SEQUENCE [LARGE SCALE GENOMIC DNA]</scope>
    <source>
        <strain evidence="2 3">FRR 5400</strain>
    </source>
</reference>
<organism evidence="2 3">
    <name type="scientific">Petromyces alliaceus</name>
    <name type="common">Aspergillus alliaceus</name>
    <dbReference type="NCBI Taxonomy" id="209559"/>
    <lineage>
        <taxon>Eukaryota</taxon>
        <taxon>Fungi</taxon>
        <taxon>Dikarya</taxon>
        <taxon>Ascomycota</taxon>
        <taxon>Pezizomycotina</taxon>
        <taxon>Eurotiomycetes</taxon>
        <taxon>Eurotiomycetidae</taxon>
        <taxon>Eurotiales</taxon>
        <taxon>Aspergillaceae</taxon>
        <taxon>Aspergillus</taxon>
        <taxon>Aspergillus subgen. Circumdati</taxon>
    </lineage>
</organism>
<keyword evidence="1" id="KW-0732">Signal</keyword>
<dbReference type="AlphaFoldDB" id="A0A8H5ZVZ2"/>
<keyword evidence="3" id="KW-1185">Reference proteome</keyword>
<dbReference type="EMBL" id="SPNV01000263">
    <property type="protein sequence ID" value="KAF5857336.1"/>
    <property type="molecule type" value="Genomic_DNA"/>
</dbReference>
<proteinExistence type="predicted"/>
<evidence type="ECO:0000313" key="2">
    <source>
        <dbReference type="EMBL" id="KAF5857336.1"/>
    </source>
</evidence>
<feature type="signal peptide" evidence="1">
    <location>
        <begin position="1"/>
        <end position="15"/>
    </location>
</feature>
<feature type="chain" id="PRO_5034179611" evidence="1">
    <location>
        <begin position="16"/>
        <end position="119"/>
    </location>
</feature>
<name>A0A8H5ZVZ2_PETAA</name>
<evidence type="ECO:0000313" key="3">
    <source>
        <dbReference type="Proteomes" id="UP000541154"/>
    </source>
</evidence>
<gene>
    <name evidence="2" type="ORF">ETB97_005951</name>
</gene>